<keyword evidence="2" id="KW-0732">Signal</keyword>
<dbReference type="EMBL" id="JANJYJ010000003">
    <property type="protein sequence ID" value="KAK3222645.1"/>
    <property type="molecule type" value="Genomic_DNA"/>
</dbReference>
<organism evidence="3 4">
    <name type="scientific">Dipteronia sinensis</name>
    <dbReference type="NCBI Taxonomy" id="43782"/>
    <lineage>
        <taxon>Eukaryota</taxon>
        <taxon>Viridiplantae</taxon>
        <taxon>Streptophyta</taxon>
        <taxon>Embryophyta</taxon>
        <taxon>Tracheophyta</taxon>
        <taxon>Spermatophyta</taxon>
        <taxon>Magnoliopsida</taxon>
        <taxon>eudicotyledons</taxon>
        <taxon>Gunneridae</taxon>
        <taxon>Pentapetalae</taxon>
        <taxon>rosids</taxon>
        <taxon>malvids</taxon>
        <taxon>Sapindales</taxon>
        <taxon>Sapindaceae</taxon>
        <taxon>Hippocastanoideae</taxon>
        <taxon>Acereae</taxon>
        <taxon>Dipteronia</taxon>
    </lineage>
</organism>
<sequence length="106" mass="11076">MKRNGSFTFICFLLLIMVLVSIPGTHSTARELAGDVAQNNDLNENKQDNRQSKSGVEGSRARPAGSATGNSAPSGTVEMSPPSASIKIASGTITVNSTKPRPPTPH</sequence>
<keyword evidence="4" id="KW-1185">Reference proteome</keyword>
<dbReference type="Proteomes" id="UP001281410">
    <property type="component" value="Unassembled WGS sequence"/>
</dbReference>
<gene>
    <name evidence="3" type="ORF">Dsin_009670</name>
</gene>
<feature type="chain" id="PRO_5042126920" evidence="2">
    <location>
        <begin position="28"/>
        <end position="106"/>
    </location>
</feature>
<proteinExistence type="predicted"/>
<name>A0AAE0AS02_9ROSI</name>
<evidence type="ECO:0000256" key="1">
    <source>
        <dbReference type="SAM" id="MobiDB-lite"/>
    </source>
</evidence>
<comment type="caution">
    <text evidence="3">The sequence shown here is derived from an EMBL/GenBank/DDBJ whole genome shotgun (WGS) entry which is preliminary data.</text>
</comment>
<evidence type="ECO:0000313" key="4">
    <source>
        <dbReference type="Proteomes" id="UP001281410"/>
    </source>
</evidence>
<evidence type="ECO:0000256" key="2">
    <source>
        <dbReference type="SAM" id="SignalP"/>
    </source>
</evidence>
<dbReference type="AlphaFoldDB" id="A0AAE0AS02"/>
<protein>
    <submittedName>
        <fullName evidence="3">Uncharacterized protein</fullName>
    </submittedName>
</protein>
<feature type="region of interest" description="Disordered" evidence="1">
    <location>
        <begin position="36"/>
        <end position="106"/>
    </location>
</feature>
<feature type="signal peptide" evidence="2">
    <location>
        <begin position="1"/>
        <end position="27"/>
    </location>
</feature>
<reference evidence="3" key="1">
    <citation type="journal article" date="2023" name="Plant J.">
        <title>Genome sequences and population genomics provide insights into the demographic history, inbreeding, and mutation load of two 'living fossil' tree species of Dipteronia.</title>
        <authorList>
            <person name="Feng Y."/>
            <person name="Comes H.P."/>
            <person name="Chen J."/>
            <person name="Zhu S."/>
            <person name="Lu R."/>
            <person name="Zhang X."/>
            <person name="Li P."/>
            <person name="Qiu J."/>
            <person name="Olsen K.M."/>
            <person name="Qiu Y."/>
        </authorList>
    </citation>
    <scope>NUCLEOTIDE SEQUENCE</scope>
    <source>
        <strain evidence="3">NBL</strain>
    </source>
</reference>
<accession>A0AAE0AS02</accession>
<evidence type="ECO:0000313" key="3">
    <source>
        <dbReference type="EMBL" id="KAK3222645.1"/>
    </source>
</evidence>